<evidence type="ECO:0000313" key="3">
    <source>
        <dbReference type="Proteomes" id="UP000024404"/>
    </source>
</evidence>
<sequence>MARMRYIRINATACFTVCMGLYILAICANAIIPEDDDYFVNEDTKAWYAALLSSKPQFGFERDSRSHGKPTFIRFGKRDFSAYNPNIFNNK</sequence>
<dbReference type="Proteomes" id="UP000024404">
    <property type="component" value="Unassembled WGS sequence"/>
</dbReference>
<reference evidence="2" key="2">
    <citation type="submission" date="2022-06" db="UniProtKB">
        <authorList>
            <consortium name="EnsemblMetazoa"/>
        </authorList>
    </citation>
    <scope>IDENTIFICATION</scope>
</reference>
<keyword evidence="3" id="KW-1185">Reference proteome</keyword>
<protein>
    <submittedName>
        <fullName evidence="2">Uncharacterized protein</fullName>
    </submittedName>
</protein>
<dbReference type="OMA" id="INATACF"/>
<name>A0A8R1TJN0_ONCVO</name>
<dbReference type="EnsemblMetazoa" id="OVOC10618.1">
    <property type="protein sequence ID" value="OVOC10618.1"/>
    <property type="gene ID" value="WBGene00247427"/>
</dbReference>
<dbReference type="AlphaFoldDB" id="A0A8R1TJN0"/>
<organism evidence="2 3">
    <name type="scientific">Onchocerca volvulus</name>
    <dbReference type="NCBI Taxonomy" id="6282"/>
    <lineage>
        <taxon>Eukaryota</taxon>
        <taxon>Metazoa</taxon>
        <taxon>Ecdysozoa</taxon>
        <taxon>Nematoda</taxon>
        <taxon>Chromadorea</taxon>
        <taxon>Rhabditida</taxon>
        <taxon>Spirurina</taxon>
        <taxon>Spiruromorpha</taxon>
        <taxon>Filarioidea</taxon>
        <taxon>Onchocercidae</taxon>
        <taxon>Onchocerca</taxon>
    </lineage>
</organism>
<accession>A0A8R1TJN0</accession>
<proteinExistence type="predicted"/>
<keyword evidence="1" id="KW-0812">Transmembrane</keyword>
<dbReference type="EMBL" id="CMVM020000345">
    <property type="status" value="NOT_ANNOTATED_CDS"/>
    <property type="molecule type" value="Genomic_DNA"/>
</dbReference>
<evidence type="ECO:0000256" key="1">
    <source>
        <dbReference type="SAM" id="Phobius"/>
    </source>
</evidence>
<keyword evidence="1" id="KW-1133">Transmembrane helix</keyword>
<evidence type="ECO:0000313" key="2">
    <source>
        <dbReference type="EnsemblMetazoa" id="OVOC10618.1"/>
    </source>
</evidence>
<reference evidence="3" key="1">
    <citation type="submission" date="2013-10" db="EMBL/GenBank/DDBJ databases">
        <title>Genome sequencing of Onchocerca volvulus.</title>
        <authorList>
            <person name="Cotton J."/>
            <person name="Tsai J."/>
            <person name="Stanley E."/>
            <person name="Tracey A."/>
            <person name="Holroyd N."/>
            <person name="Lustigman S."/>
            <person name="Berriman M."/>
        </authorList>
    </citation>
    <scope>NUCLEOTIDE SEQUENCE</scope>
</reference>
<feature type="transmembrane region" description="Helical" evidence="1">
    <location>
        <begin position="12"/>
        <end position="32"/>
    </location>
</feature>
<keyword evidence="1" id="KW-0472">Membrane</keyword>